<evidence type="ECO:0000313" key="1">
    <source>
        <dbReference type="EMBL" id="EGO26557.1"/>
    </source>
</evidence>
<dbReference type="EMBL" id="GL945432">
    <property type="protein sequence ID" value="EGO26557.1"/>
    <property type="molecule type" value="Genomic_DNA"/>
</dbReference>
<organism>
    <name type="scientific">Serpula lacrymans var. lacrymans (strain S7.9)</name>
    <name type="common">Dry rot fungus</name>
    <dbReference type="NCBI Taxonomy" id="578457"/>
    <lineage>
        <taxon>Eukaryota</taxon>
        <taxon>Fungi</taxon>
        <taxon>Dikarya</taxon>
        <taxon>Basidiomycota</taxon>
        <taxon>Agaricomycotina</taxon>
        <taxon>Agaricomycetes</taxon>
        <taxon>Agaricomycetidae</taxon>
        <taxon>Boletales</taxon>
        <taxon>Coniophorineae</taxon>
        <taxon>Serpulaceae</taxon>
        <taxon>Serpula</taxon>
    </lineage>
</organism>
<accession>F8NQ97</accession>
<dbReference type="KEGG" id="sla:SERLADRAFT_463746"/>
<dbReference type="AlphaFoldDB" id="F8NQ97"/>
<dbReference type="RefSeq" id="XP_007316730.1">
    <property type="nucleotide sequence ID" value="XM_007316668.1"/>
</dbReference>
<sequence length="121" mass="13578">MIPSLLVVPRPSQLECNLWKIRGKTSYFSSGQLNSDHDHGALPTHCFMVLIVPPRLLTRSDDVHCHCGMIRACLRTGRDTEMGLGHRLAYYPPGSITVPAQMDRICRSYRTVHPLPHESSA</sequence>
<reference evidence="1" key="1">
    <citation type="submission" date="2011-04" db="EMBL/GenBank/DDBJ databases">
        <title>Evolution of plant cell wall degrading machinery underlies the functional diversity of forest fungi.</title>
        <authorList>
            <consortium name="US DOE Joint Genome Institute (JGI-PGF)"/>
            <person name="Eastwood D.C."/>
            <person name="Floudas D."/>
            <person name="Binder M."/>
            <person name="Majcherczyk A."/>
            <person name="Schneider P."/>
            <person name="Aerts A."/>
            <person name="Asiegbu F.O."/>
            <person name="Baker S.E."/>
            <person name="Barry K."/>
            <person name="Bendiksby M."/>
            <person name="Blumentritt M."/>
            <person name="Coutinho P.M."/>
            <person name="Cullen D."/>
            <person name="Cullen D."/>
            <person name="Gathman A."/>
            <person name="Goodell B."/>
            <person name="Henrissat B."/>
            <person name="Ihrmark K."/>
            <person name="Kauserud H."/>
            <person name="Kohler A."/>
            <person name="LaButti K."/>
            <person name="Lapidus A."/>
            <person name="Lavin J.L."/>
            <person name="Lee Y.-H."/>
            <person name="Lindquist E."/>
            <person name="Lilly W."/>
            <person name="Lucas S."/>
            <person name="Morin E."/>
            <person name="Murat C."/>
            <person name="Oguiza J.A."/>
            <person name="Park J."/>
            <person name="Pisabarro A.G."/>
            <person name="Riley R."/>
            <person name="Rosling A."/>
            <person name="Salamov A."/>
            <person name="Schmidt O."/>
            <person name="Schmutz J."/>
            <person name="Skrede I."/>
            <person name="Stenlid J."/>
            <person name="Wiebenga A."/>
            <person name="Xie X."/>
            <person name="Kues U."/>
            <person name="Hibbett D.S."/>
            <person name="Hoffmeister D."/>
            <person name="Hogberg N."/>
            <person name="Martin F."/>
            <person name="Grigoriev I.V."/>
            <person name="Watkinson S.C."/>
        </authorList>
    </citation>
    <scope>NUCLEOTIDE SEQUENCE</scope>
    <source>
        <strain evidence="1">S7.9</strain>
    </source>
</reference>
<name>F8NQ97_SERL9</name>
<dbReference type="Proteomes" id="UP000008064">
    <property type="component" value="Unassembled WGS sequence"/>
</dbReference>
<proteinExistence type="predicted"/>
<dbReference type="GeneID" id="18818620"/>
<protein>
    <submittedName>
        <fullName evidence="1">Uncharacterized protein</fullName>
    </submittedName>
</protein>
<gene>
    <name evidence="1" type="ORF">SERLADRAFT_463746</name>
</gene>
<dbReference type="HOGENOM" id="CLU_2039487_0_0_1"/>